<dbReference type="Gene3D" id="3.90.70.80">
    <property type="match status" value="1"/>
</dbReference>
<keyword evidence="10" id="KW-0696">RNA-directed RNA polymerase</keyword>
<evidence type="ECO:0000256" key="1">
    <source>
        <dbReference type="ARBA" id="ARBA00012494"/>
    </source>
</evidence>
<organism evidence="10 11">
    <name type="scientific">Great Saltee virus</name>
    <dbReference type="NCBI Taxonomy" id="1810946"/>
    <lineage>
        <taxon>Viruses</taxon>
        <taxon>Riboviria</taxon>
        <taxon>Orthornavirae</taxon>
        <taxon>Negarnaviricota</taxon>
        <taxon>Polyploviricotina</taxon>
        <taxon>Bunyaviricetes</taxon>
        <taxon>Hareavirales</taxon>
        <taxon>Nairoviridae</taxon>
        <taxon>Orthonairovirus</taxon>
        <taxon>Orthonairovirus bushkeyense</taxon>
    </lineage>
</organism>
<dbReference type="RefSeq" id="YP_009551657.1">
    <property type="nucleotide sequence ID" value="NC_040512.1"/>
</dbReference>
<dbReference type="InterPro" id="IPR003323">
    <property type="entry name" value="OTU_dom"/>
</dbReference>
<reference evidence="10 11" key="1">
    <citation type="journal article" date="2016" name="Viruses">
        <title>Genomic Characterization of the Genus Nairovirus (Family Bunyaviridae).</title>
        <authorList>
            <person name="Kuhn J.H."/>
            <person name="Wiley M.R."/>
            <person name="Rodriguez S.E."/>
            <person name="Bao Y."/>
            <person name="Prieto K."/>
            <person name="Travassos da Rosa A.P."/>
            <person name="Guzman H."/>
            <person name="Savji N."/>
            <person name="Ladner J.T."/>
            <person name="Tesh R.B."/>
            <person name="Wada J."/>
            <person name="Jahrling P.B."/>
            <person name="Bente D.A."/>
            <person name="Palacios G."/>
        </authorList>
    </citation>
    <scope>NUCLEOTIDE SEQUENCE [LARGE SCALE GENOMIC DNA]</scope>
    <source>
        <strain evidence="10 11">RML 59972-6</strain>
    </source>
</reference>
<name>A0A191KW99_9VIRU</name>
<feature type="domain" description="OTU" evidence="9">
    <location>
        <begin position="26"/>
        <end position="178"/>
    </location>
</feature>
<evidence type="ECO:0000259" key="8">
    <source>
        <dbReference type="PROSITE" id="PS50525"/>
    </source>
</evidence>
<dbReference type="InterPro" id="IPR049605">
    <property type="entry name" value="L_OTU"/>
</dbReference>
<accession>A0A191KW99</accession>
<dbReference type="GO" id="GO:0003968">
    <property type="term" value="F:RNA-directed RNA polymerase activity"/>
    <property type="evidence" value="ECO:0007669"/>
    <property type="project" value="UniProtKB-KW"/>
</dbReference>
<keyword evidence="3" id="KW-0808">Transferase</keyword>
<protein>
    <recommendedName>
        <fullName evidence="2">RNA-directed RNA polymerase L</fullName>
        <ecNumber evidence="1">2.7.7.48</ecNumber>
    </recommendedName>
    <alternativeName>
        <fullName evidence="4">Large structural protein</fullName>
    </alternativeName>
    <alternativeName>
        <fullName evidence="6">Replicase</fullName>
    </alternativeName>
    <alternativeName>
        <fullName evidence="5">Transcriptase</fullName>
    </alternativeName>
</protein>
<dbReference type="InterPro" id="IPR007099">
    <property type="entry name" value="RNA-dir_pol_NSvirus"/>
</dbReference>
<dbReference type="PROSITE" id="PS50802">
    <property type="entry name" value="OTU"/>
    <property type="match status" value="1"/>
</dbReference>
<dbReference type="Proteomes" id="UP000290446">
    <property type="component" value="Genome"/>
</dbReference>
<feature type="domain" description="RdRp catalytic" evidence="8">
    <location>
        <begin position="2353"/>
        <end position="2561"/>
    </location>
</feature>
<keyword evidence="10" id="KW-0548">Nucleotidyltransferase</keyword>
<evidence type="ECO:0000256" key="7">
    <source>
        <dbReference type="SAM" id="MobiDB-lite"/>
    </source>
</evidence>
<feature type="compositionally biased region" description="Acidic residues" evidence="7">
    <location>
        <begin position="3954"/>
        <end position="3968"/>
    </location>
</feature>
<dbReference type="CDD" id="cd21880">
    <property type="entry name" value="OTU_RNAP_L_virus"/>
    <property type="match status" value="1"/>
</dbReference>
<evidence type="ECO:0000259" key="9">
    <source>
        <dbReference type="PROSITE" id="PS50802"/>
    </source>
</evidence>
<evidence type="ECO:0000256" key="2">
    <source>
        <dbReference type="ARBA" id="ARBA00018602"/>
    </source>
</evidence>
<evidence type="ECO:0000313" key="11">
    <source>
        <dbReference type="Proteomes" id="UP000290446"/>
    </source>
</evidence>
<evidence type="ECO:0000256" key="4">
    <source>
        <dbReference type="ARBA" id="ARBA00030285"/>
    </source>
</evidence>
<sequence length="3968" mass="453918">MDDIVWQPLIPGVFTSWTRVCVHDFFNIGKVRGDGNCFFRSFALLFFGTEDQWKTVKNTSANYARTNWSECTMAKDEYNTRARRTKRSYSEVVANEDAPTATNQEGLALYLDEASKDGYWGGNIEAQMLSKALNISIIVWTVNNDYKVVNVERYGNKPVSASFNLMLVDGHFDALTLQGSIQKNVQAETNIPSMAVMEVIAPEEEELDSVLGSMGEEPQMEREGDNGDKSLFKTIPDLDTLRDLRKELFSYNKLPEQRKDMLKAIEQQAHVPIKVGRALHKIFNCNVELSFSDKAIFLLPEGANDKNLIPLSRLRHNLLNKEGELKGKFKDCILVPTNALLKFVNIPELLRMAVPDTGISQFYDIIHPAFLYDILTVALSVLFSTFLYGTDFKQKKKFIMNNIRNRCTKPTKVPKLLKEYNNSKLYQSPEKAVNYVCSRLYIEFASSLSKHLKEMPATGLLALRNLSLESVEYQDYLQILDDLKVISFDLDFFNQDELQEIKRLVDCVELVRKEKELTIETDAVHSSACYLGVEKETLFVDNKGKRFNILRKDAFERKLIQHFFRKKFMNKFVTLQGKAYSGGSISNVLAYCNNLYLTKEQLGFSAEDTEHLSAEMVRLRSLLDDQKVEPIALICDQLESRFQNLFRELPKVCADECKSLFEDIRNAESHSSAWKSALRLKGVAYEGFMAKAYCWNYLCEEMKPTLSMLIQMLYPDKFLQFLERTQLCPEQRDLTPDFAMTQKLSIKKDRIESSVETEQLQLQYNLDGSSEVKPVAKKTFPLPIEPIMEINRVESVLNQFKRLQESKGRDTGLLIESTPVEKTEEELLSFSELLILEVGYQTDVEGKVVSDMQKWKNVINLLSFLGIKASVVSCADSSEISSDNWWLPERYVKLLKSSISHLFMKLQQNSPSDVTDIVVGSISTQKIRSIIRAGTTVKTPVTIKDIRDVWNKQKDKIICRPTGEIIPEQLEEPFRLSLVDGIVQEKTSTDAVVKIIEDNMEKIAQEVEQTKFKHVLNQEEKTADALLLGWMLEDLASCRCQSCNQRIREMLKSFPDDYSRLSWLSKELIYEKHPSCCHPQPINVPLYSLFQTRTGFYSGIDHKETVLDEYETQQTSLDRLVKLTLPGKTEKERKIKRCVEQLIRISMEMSGIKCLKTSSFQLIIVDGKGTRSKIKEKEEKRMTKRSEQLKEMIEKIEKMLNPKRLSGYSDYCKEVISDVIRHPSSQKGCKSQIKEEWIYRIFQDLKTETEDGAIIETIKKGIEEKRSFTINNDKVLIPDWDSTKLYLDAKADDLLKESKKQVFDLDCLIFKETVLECISRYFQTPYWDCPITLCTLIKFMLKFQWYQKIVLYGKVCETFLQCCTEFRRSGIKLTRIRHTTCNLVVKLPSNKKENMKCVIYDNNMNPLCKPFFLNRRVAVLGASYYYILVVLFCQCLQHYRCIGGLSEDDRLASEVRSANALHLDFLSSQLKSFLAGDVRTASESLIELCKKNGNFLQKGTRAHFITVFSGLSITYSTLLGDALLTNSQPFNKQIQMMRFGVLNGLSRMSSTSELGKKFSSSCRRVEMHVARFYQQLIVYTCNRFPDYNIKCWLKDDLCPKSILPSLSIYGHFINSDRQLVFDIYNVHIYNKEMDNFDEGTIKVLEETAERHMTWEIDLANAIEKMKKDSKKTRSARLLLGIANVRKTDTDEVVDEDETLSSTSFSSAKSGSASKKKIKSYFGLMSMNKKPFSYQEDFVVTRAPNADFAQTISDKWTFGVYKAKPESVLKDVIEVIRKNPNHTMGSFELIQAFTEFARPKYPSESIMKAKRNPKNYITVSEVTETTSIVSEPKTHANIKDSLRTITGQENKKLVKMLRGKLQSLGLSSQATKIKSGDLTEMLSSVTSLSEHQKDMIIKGVTEPSKLTFFSWREIIEMKVETALITSDGNYIYCWLKSLGMLIKRCLKKYIKNLRYDNEFYNPKYSRDMSMLVGDDAVKQCEMLVDNLKSLTRNELPKYDEINPDILTKVWAKFSSLPKVFNDVVGESYKRVLNIEKSLKELLLRYGQLIKLKEEFPTLSFSREEVELRMLENKFVNEFNDELMKLMNLVFYICLCCPWCVHYKSLENFLSKHMDETGGYDFGNATVSKVMDITLEKVWKSILEDYFNIDADIELLKYVVKYTSAMFTGNGRPISCSLSTQSSTINVLEHGQMVDRLRIFLTKSQLYTKELDFIWTCHMITNSNFEVTKRLTGRTTGERLPRSVRSKVVYEIIKVVGESGHAILQQLAFSGILNTEHEFFAVLAPKAQLGGHRDLLVQETYTKLIHATSEMFSRTLLSTTNDDGLTTAHLKENILCSALNCIELSKKTHGAPVEDNDKLKHFYKVFCISGDNTKWGPIHCCSFFSGMMQQLLKDHPDWSSFYKLVFLKNLYRQVEIPAGSIKKILNAFRFNNIDKKIEEMNEFQLRNLLVETVDEWNENPIIKFLIVTYLAQGKVAMRMYNHMGQGIHHATSSILTSIMGDVISHFVKLYVQKNFKGLTSHVEHAGSSDDYAKIITISGIIPKSTFDVYEKQFWPRMCRLKNIISGISRACQMKDSAKTLAGDAFIEFYSEFMLSHRITPAVIKFIFTGLINSSVTSPQSMAQACQVSSQQAMYNSVPLLTNFAFTVLRQQMFMNHTEYFQRTYGLITTGSLSAFGRLYLPQYSNLTCSSIAIEDSETIVQNLTLLQDNFLSIPGTRNFEEDIEVAEVDSNPASVSSIAGATPSSKLSAATLASDTSLKLSQDKVLTAVENAYLNTIKPKTSRLRCSAEMEVFQQIFGPNEPACFSKFKQYSLCQSCEYLREVADQPWLQIQRVRSILVLLVAGYYRTFNSDGTERPVKANLNRDENTVIEDPMIQLIPEKLRRELERLGLAKMSVDELIPSHMLEDDFASLVSKRLIMMNCATENYASEVARLKQTLNSRNVIHGLAGGIKELSVPIYTIFLKSYFFKDNVFFRHHDRWNTKHSSNYRDSSGKELKDKIVIKYTTWLEKLLACDVSVDHDNSHQYVSLFDVNLKGVRIVHLSNGSCELSIQANQLEVLKKEFQALALQFSDVNRHKLKVLESQRQENVIESSKAVIVKTTLFSATDAVRITNSPAVVIGYMINESTLSEVKPTKIDMGNLVRDRFRINVFYKSLTDLITEIIKESETIKLKDGIVELDKVDLYANALTMLCRLVQRTKPKVSSFYIIKGATHGNEPTVNELVSYGIQEGMLYILPECPIETSTYSVRYWKVLQCISAIASLPVSDNEKTSILSSFLNWKPSISDFDKHCQLGKYDKAILEEFNDRTLLNVLSSELQSIRNDKERDSLGDLIQFISSPRQLMKDKPCLGITSTFKKWGEGQKNGKFTYSSGTGEASGIFVNGVLHLTISKESTALLHEVEKKVLEWLCQLRTDASAYDQHLPFLNMLATTKTCSKRSVDGVPYLVKFEANEPKFLQLIRYNGKGEYKIVKVKGDLLSVRKEVIREVRAEPYMLWRTNAISIVYDDETENVTYHHMIKEIFELVKLSASAATERLSSIFYRDTRMTLSKISLQEQVYLSSVILLHCFFCHTLTNSIMEATSKSEILSRYFKHGRGTIIKSASKIQSHLLELKSSDINRNVSEEDAICAKLQLGLNKGEFSIDCWAEVQRLLDENGFHRINVSIQQDLSQYKYNWIVEPEIGIGRSSEQGDLRDICYLLSSGIVPKVVIPYITNDQLFTDLITISNRIKLETNKHRVDARQFSAICCSILYVHQTNEKVRNFLQFKTNSLYQIIGIKEFDGARGSLKFLTDGTAIQLQMFIKGFTLEEAKEIESKNKGKVFEKNEKIKLVRSRIIAETSGVFKPFEKIKEVKEFASGYEIRSESGLLTSVLFFTRLASSSTTTGKLLNFLDITDIPDIILNLTTDLIMLLLGCEYKSYNNKPTTAQYKIDESTEEQDITAEDVFNEMDDDPDQKAASSDEEEYNIDDVEFEL</sequence>
<evidence type="ECO:0000256" key="3">
    <source>
        <dbReference type="ARBA" id="ARBA00022679"/>
    </source>
</evidence>
<dbReference type="GO" id="GO:0006351">
    <property type="term" value="P:DNA-templated transcription"/>
    <property type="evidence" value="ECO:0007669"/>
    <property type="project" value="InterPro"/>
</dbReference>
<dbReference type="KEGG" id="vg:41704194"/>
<dbReference type="InterPro" id="IPR007322">
    <property type="entry name" value="RNA_pol_bunyavir"/>
</dbReference>
<dbReference type="PROSITE" id="PS50525">
    <property type="entry name" value="RDRP_SSRNA_NEG_SEG"/>
    <property type="match status" value="1"/>
</dbReference>
<dbReference type="GO" id="GO:0039694">
    <property type="term" value="P:viral RNA genome replication"/>
    <property type="evidence" value="ECO:0007669"/>
    <property type="project" value="InterPro"/>
</dbReference>
<proteinExistence type="predicted"/>
<dbReference type="EC" id="2.7.7.48" evidence="1"/>
<dbReference type="Pfam" id="PF02338">
    <property type="entry name" value="OTU"/>
    <property type="match status" value="1"/>
</dbReference>
<dbReference type="GeneID" id="41704194"/>
<dbReference type="InterPro" id="IPR038765">
    <property type="entry name" value="Papain-like_cys_pep_sf"/>
</dbReference>
<dbReference type="SUPFAM" id="SSF54001">
    <property type="entry name" value="Cysteine proteinases"/>
    <property type="match status" value="1"/>
</dbReference>
<feature type="region of interest" description="Disordered" evidence="7">
    <location>
        <begin position="3940"/>
        <end position="3968"/>
    </location>
</feature>
<evidence type="ECO:0000313" key="10">
    <source>
        <dbReference type="EMBL" id="AMT75404.1"/>
    </source>
</evidence>
<dbReference type="Pfam" id="PF04196">
    <property type="entry name" value="Bunya_RdRp"/>
    <property type="match status" value="1"/>
</dbReference>
<evidence type="ECO:0000256" key="6">
    <source>
        <dbReference type="ARBA" id="ARBA00031012"/>
    </source>
</evidence>
<dbReference type="EMBL" id="KU925467">
    <property type="protein sequence ID" value="AMT75404.1"/>
    <property type="molecule type" value="Viral_cRNA"/>
</dbReference>
<evidence type="ECO:0000256" key="5">
    <source>
        <dbReference type="ARBA" id="ARBA00030436"/>
    </source>
</evidence>